<gene>
    <name evidence="17" type="primary">hxuC</name>
    <name evidence="17" type="ORF">BGCPKDLD_1662</name>
</gene>
<dbReference type="CDD" id="cd01347">
    <property type="entry name" value="ligand_gated_channel"/>
    <property type="match status" value="1"/>
</dbReference>
<dbReference type="Proteomes" id="UP001055093">
    <property type="component" value="Unassembled WGS sequence"/>
</dbReference>
<dbReference type="PANTHER" id="PTHR30069:SF29">
    <property type="entry name" value="HEMOGLOBIN AND HEMOGLOBIN-HAPTOGLOBIN-BINDING PROTEIN 1-RELATED"/>
    <property type="match status" value="1"/>
</dbReference>
<evidence type="ECO:0000256" key="3">
    <source>
        <dbReference type="ARBA" id="ARBA00022448"/>
    </source>
</evidence>
<feature type="signal peptide" evidence="14">
    <location>
        <begin position="1"/>
        <end position="24"/>
    </location>
</feature>
<protein>
    <submittedName>
        <fullName evidence="17">Heme/hemopexin utilization protein C</fullName>
    </submittedName>
</protein>
<dbReference type="SUPFAM" id="SSF56935">
    <property type="entry name" value="Porins"/>
    <property type="match status" value="1"/>
</dbReference>
<evidence type="ECO:0000259" key="16">
    <source>
        <dbReference type="Pfam" id="PF07715"/>
    </source>
</evidence>
<dbReference type="Gene3D" id="2.40.170.20">
    <property type="entry name" value="TonB-dependent receptor, beta-barrel domain"/>
    <property type="match status" value="1"/>
</dbReference>
<keyword evidence="9" id="KW-0675">Receptor</keyword>
<dbReference type="InterPro" id="IPR011276">
    <property type="entry name" value="TonB_haem/Hb_rcpt"/>
</dbReference>
<dbReference type="PROSITE" id="PS01156">
    <property type="entry name" value="TONB_DEPENDENT_REC_2"/>
    <property type="match status" value="1"/>
</dbReference>
<keyword evidence="3 11" id="KW-0813">Transport</keyword>
<keyword evidence="8 11" id="KW-0472">Membrane</keyword>
<dbReference type="NCBIfam" id="TIGR01785">
    <property type="entry name" value="TonB-hemin"/>
    <property type="match status" value="1"/>
</dbReference>
<comment type="subcellular location">
    <subcellularLocation>
        <location evidence="1 11">Cell outer membrane</location>
        <topology evidence="1 11">Multi-pass membrane protein</topology>
    </subcellularLocation>
</comment>
<keyword evidence="4 11" id="KW-1134">Transmembrane beta strand</keyword>
<organism evidence="17 18">
    <name type="scientific">Methylorubrum suomiense</name>
    <dbReference type="NCBI Taxonomy" id="144191"/>
    <lineage>
        <taxon>Bacteria</taxon>
        <taxon>Pseudomonadati</taxon>
        <taxon>Pseudomonadota</taxon>
        <taxon>Alphaproteobacteria</taxon>
        <taxon>Hyphomicrobiales</taxon>
        <taxon>Methylobacteriaceae</taxon>
        <taxon>Methylorubrum</taxon>
    </lineage>
</organism>
<evidence type="ECO:0000256" key="2">
    <source>
        <dbReference type="ARBA" id="ARBA00009810"/>
    </source>
</evidence>
<dbReference type="NCBIfam" id="TIGR01786">
    <property type="entry name" value="TonB-hemlactrns"/>
    <property type="match status" value="1"/>
</dbReference>
<dbReference type="InterPro" id="IPR036942">
    <property type="entry name" value="Beta-barrel_TonB_sf"/>
</dbReference>
<evidence type="ECO:0000259" key="15">
    <source>
        <dbReference type="Pfam" id="PF00593"/>
    </source>
</evidence>
<sequence>MSESRTVFLSVLSLGCIISLPVAAQTANDAANNPASLKPVASSTGAVDLDMITVTATRQPTLALDAPATVTVISREQIQSRVTRDVQDLMRYQPGVDIGRVTSATDPWHNLGSFTIRGVTNNRVQILVDGTRVIERITDGTRDLVDLPFIRQVEILRGPGSTLWGADALGGIVSYSNLEPDDLLAGKRKNWAVRSDVGYDSFDRSFSKSVIGAVQAGEWQVLAGFNHRTAHEPKLTTARADGGVAGCPRTLRFLPCNVLDPVDTSGINFLGKIVFRPTPDQQFKLTGELFDRKSTVTQLYDYGIVSSSIRNGDYSRDQDLSRYRIQFAHQWNVGLPLLDGIRWNVSYSPQERSLTNRRTQFTSNNQTRYTLGTLNYREEFLQGDIQFSSSFRLLGTEHRLTYGFQGDRILTDYRRQDIVRNLSTNVTTVTRGGGFNFANATTTRADGYLQDEIALMNGRLTVSPGLRFANYTIDPRPDRDYRIVPGKAPRRLDSSRLIPQIGAVFRLDDVYALYGRYAEGFKMPTSQQLFTSMPFGSSNLVPNPDLRPETVRSYEAGVRGRFEDGWFSLGAFHTEYKDFIQELFQIPGTTDYTSRNLSRVQLSGIEASAEWAFTESLVATSSLSYQYGNQKVRPGAIRTAFDAASPFKAVVGLKWISPRYGLETEVLATFASPVSRASIPTYFKADGYTVWDAYLNWRPTENLKIRAGVQNIFEARYFPTIRGYDLGTTDMRVFAQNPLELQVGAGRTWKIGATLDF</sequence>
<dbReference type="InterPro" id="IPR000531">
    <property type="entry name" value="Beta-barrel_TonB"/>
</dbReference>
<evidence type="ECO:0000256" key="4">
    <source>
        <dbReference type="ARBA" id="ARBA00022452"/>
    </source>
</evidence>
<evidence type="ECO:0000256" key="1">
    <source>
        <dbReference type="ARBA" id="ARBA00004571"/>
    </source>
</evidence>
<dbReference type="PROSITE" id="PS52016">
    <property type="entry name" value="TONB_DEPENDENT_REC_3"/>
    <property type="match status" value="1"/>
</dbReference>
<dbReference type="PANTHER" id="PTHR30069">
    <property type="entry name" value="TONB-DEPENDENT OUTER MEMBRANE RECEPTOR"/>
    <property type="match status" value="1"/>
</dbReference>
<keyword evidence="18" id="KW-1185">Reference proteome</keyword>
<evidence type="ECO:0000256" key="13">
    <source>
        <dbReference type="RuleBase" id="RU003357"/>
    </source>
</evidence>
<dbReference type="InterPro" id="IPR037066">
    <property type="entry name" value="Plug_dom_sf"/>
</dbReference>
<evidence type="ECO:0000313" key="17">
    <source>
        <dbReference type="EMBL" id="GJE75084.1"/>
    </source>
</evidence>
<dbReference type="EMBL" id="BPRE01000004">
    <property type="protein sequence ID" value="GJE75084.1"/>
    <property type="molecule type" value="Genomic_DNA"/>
</dbReference>
<accession>A0ABQ4UUL6</accession>
<dbReference type="InterPro" id="IPR012910">
    <property type="entry name" value="Plug_dom"/>
</dbReference>
<evidence type="ECO:0000256" key="12">
    <source>
        <dbReference type="PROSITE-ProRule" id="PRU10144"/>
    </source>
</evidence>
<evidence type="ECO:0000256" key="6">
    <source>
        <dbReference type="ARBA" id="ARBA00022729"/>
    </source>
</evidence>
<keyword evidence="6 14" id="KW-0732">Signal</keyword>
<reference evidence="17" key="2">
    <citation type="submission" date="2021-08" db="EMBL/GenBank/DDBJ databases">
        <authorList>
            <person name="Tani A."/>
            <person name="Ola A."/>
            <person name="Ogura Y."/>
            <person name="Katsura K."/>
            <person name="Hayashi T."/>
        </authorList>
    </citation>
    <scope>NUCLEOTIDE SEQUENCE</scope>
    <source>
        <strain evidence="17">DSM 14458</strain>
    </source>
</reference>
<dbReference type="InterPro" id="IPR010917">
    <property type="entry name" value="TonB_rcpt_CS"/>
</dbReference>
<dbReference type="InterPro" id="IPR039426">
    <property type="entry name" value="TonB-dep_rcpt-like"/>
</dbReference>
<evidence type="ECO:0000256" key="9">
    <source>
        <dbReference type="ARBA" id="ARBA00023170"/>
    </source>
</evidence>
<feature type="domain" description="TonB-dependent receptor-like beta-barrel" evidence="15">
    <location>
        <begin position="296"/>
        <end position="712"/>
    </location>
</feature>
<keyword evidence="10 11" id="KW-0998">Cell outer membrane</keyword>
<evidence type="ECO:0000256" key="5">
    <source>
        <dbReference type="ARBA" id="ARBA00022692"/>
    </source>
</evidence>
<feature type="short sequence motif" description="TonB C-terminal box" evidence="12">
    <location>
        <begin position="740"/>
        <end position="757"/>
    </location>
</feature>
<feature type="chain" id="PRO_5047480726" evidence="14">
    <location>
        <begin position="25"/>
        <end position="757"/>
    </location>
</feature>
<comment type="caution">
    <text evidence="17">The sequence shown here is derived from an EMBL/GenBank/DDBJ whole genome shotgun (WGS) entry which is preliminary data.</text>
</comment>
<keyword evidence="7 13" id="KW-0798">TonB box</keyword>
<dbReference type="PROSITE" id="PS51257">
    <property type="entry name" value="PROKAR_LIPOPROTEIN"/>
    <property type="match status" value="1"/>
</dbReference>
<evidence type="ECO:0000256" key="10">
    <source>
        <dbReference type="ARBA" id="ARBA00023237"/>
    </source>
</evidence>
<proteinExistence type="inferred from homology"/>
<evidence type="ECO:0000313" key="18">
    <source>
        <dbReference type="Proteomes" id="UP001055093"/>
    </source>
</evidence>
<evidence type="ECO:0000256" key="11">
    <source>
        <dbReference type="PROSITE-ProRule" id="PRU01360"/>
    </source>
</evidence>
<comment type="similarity">
    <text evidence="2 11 13">Belongs to the TonB-dependent receptor family.</text>
</comment>
<dbReference type="InterPro" id="IPR010949">
    <property type="entry name" value="TonB_Hb/transfer/lactofer_rcpt"/>
</dbReference>
<evidence type="ECO:0000256" key="8">
    <source>
        <dbReference type="ARBA" id="ARBA00023136"/>
    </source>
</evidence>
<feature type="domain" description="TonB-dependent receptor plug" evidence="16">
    <location>
        <begin position="65"/>
        <end position="172"/>
    </location>
</feature>
<dbReference type="Gene3D" id="2.170.130.10">
    <property type="entry name" value="TonB-dependent receptor, plug domain"/>
    <property type="match status" value="1"/>
</dbReference>
<evidence type="ECO:0000256" key="14">
    <source>
        <dbReference type="SAM" id="SignalP"/>
    </source>
</evidence>
<dbReference type="Pfam" id="PF07715">
    <property type="entry name" value="Plug"/>
    <property type="match status" value="1"/>
</dbReference>
<evidence type="ECO:0000256" key="7">
    <source>
        <dbReference type="ARBA" id="ARBA00023077"/>
    </source>
</evidence>
<keyword evidence="5 11" id="KW-0812">Transmembrane</keyword>
<name>A0ABQ4UUL6_9HYPH</name>
<dbReference type="Pfam" id="PF00593">
    <property type="entry name" value="TonB_dep_Rec_b-barrel"/>
    <property type="match status" value="1"/>
</dbReference>
<reference evidence="17" key="1">
    <citation type="journal article" date="2021" name="Front. Microbiol.">
        <title>Comprehensive Comparative Genomics and Phenotyping of Methylobacterium Species.</title>
        <authorList>
            <person name="Alessa O."/>
            <person name="Ogura Y."/>
            <person name="Fujitani Y."/>
            <person name="Takami H."/>
            <person name="Hayashi T."/>
            <person name="Sahin N."/>
            <person name="Tani A."/>
        </authorList>
    </citation>
    <scope>NUCLEOTIDE SEQUENCE</scope>
    <source>
        <strain evidence="17">DSM 14458</strain>
    </source>
</reference>